<evidence type="ECO:0000259" key="1">
    <source>
        <dbReference type="Pfam" id="PF07933"/>
    </source>
</evidence>
<proteinExistence type="predicted"/>
<dbReference type="InterPro" id="IPR012466">
    <property type="entry name" value="NECAP_PHear"/>
</dbReference>
<comment type="caution">
    <text evidence="2">The sequence shown here is derived from an EMBL/GenBank/DDBJ whole genome shotgun (WGS) entry which is preliminary data.</text>
</comment>
<evidence type="ECO:0000313" key="3">
    <source>
        <dbReference type="Proteomes" id="UP001211065"/>
    </source>
</evidence>
<reference evidence="2" key="1">
    <citation type="submission" date="2020-05" db="EMBL/GenBank/DDBJ databases">
        <title>Phylogenomic resolution of chytrid fungi.</title>
        <authorList>
            <person name="Stajich J.E."/>
            <person name="Amses K."/>
            <person name="Simmons R."/>
            <person name="Seto K."/>
            <person name="Myers J."/>
            <person name="Bonds A."/>
            <person name="Quandt C.A."/>
            <person name="Barry K."/>
            <person name="Liu P."/>
            <person name="Grigoriev I."/>
            <person name="Longcore J.E."/>
            <person name="James T.Y."/>
        </authorList>
    </citation>
    <scope>NUCLEOTIDE SEQUENCE</scope>
    <source>
        <strain evidence="2">JEL0476</strain>
    </source>
</reference>
<organism evidence="2 3">
    <name type="scientific">Clydaea vesicula</name>
    <dbReference type="NCBI Taxonomy" id="447962"/>
    <lineage>
        <taxon>Eukaryota</taxon>
        <taxon>Fungi</taxon>
        <taxon>Fungi incertae sedis</taxon>
        <taxon>Chytridiomycota</taxon>
        <taxon>Chytridiomycota incertae sedis</taxon>
        <taxon>Chytridiomycetes</taxon>
        <taxon>Lobulomycetales</taxon>
        <taxon>Lobulomycetaceae</taxon>
        <taxon>Clydaea</taxon>
    </lineage>
</organism>
<dbReference type="CDD" id="cd13228">
    <property type="entry name" value="PHear_NECAP"/>
    <property type="match status" value="1"/>
</dbReference>
<keyword evidence="3" id="KW-1185">Reference proteome</keyword>
<sequence>MNQKLENKNIEQEQNDEYEAVLLVVKEVFVYQIPPRTSNKGHRANDWDVTKHLWSGRLRILEKGKKLNINLEDANTGELFGTCPYDSSSVEPVLDSTRYFVIKIVDSSSKKHAFVGIGFSERRVKNEKDVSLNTSASSFKSIDRSLKDGETFTISLGGLGKSRKNTDSMEHLTAVPLAPPPGFRPFLALDNTLDAEGNSDKVASDDEFGDFVSADS</sequence>
<accession>A0AAD5U077</accession>
<dbReference type="EMBL" id="JADGJW010000518">
    <property type="protein sequence ID" value="KAJ3215823.1"/>
    <property type="molecule type" value="Genomic_DNA"/>
</dbReference>
<dbReference type="PANTHER" id="PTHR12847">
    <property type="entry name" value="ATP-BINDING CASSETTE ABC TRANSPORTER-RELATED"/>
    <property type="match status" value="1"/>
</dbReference>
<dbReference type="AlphaFoldDB" id="A0AAD5U077"/>
<dbReference type="SUPFAM" id="SSF50729">
    <property type="entry name" value="PH domain-like"/>
    <property type="match status" value="1"/>
</dbReference>
<dbReference type="PANTHER" id="PTHR12847:SF9">
    <property type="entry name" value="NECAP-LIKE PROTEIN CG9132"/>
    <property type="match status" value="1"/>
</dbReference>
<dbReference type="GO" id="GO:0030125">
    <property type="term" value="C:clathrin vesicle coat"/>
    <property type="evidence" value="ECO:0007669"/>
    <property type="project" value="TreeGrafter"/>
</dbReference>
<dbReference type="GO" id="GO:0006897">
    <property type="term" value="P:endocytosis"/>
    <property type="evidence" value="ECO:0007669"/>
    <property type="project" value="InterPro"/>
</dbReference>
<name>A0AAD5U077_9FUNG</name>
<evidence type="ECO:0000313" key="2">
    <source>
        <dbReference type="EMBL" id="KAJ3215823.1"/>
    </source>
</evidence>
<protein>
    <submittedName>
        <fullName evidence="2">Adaptin ear-binding coat-associated protein 2</fullName>
    </submittedName>
</protein>
<dbReference type="Pfam" id="PF07933">
    <property type="entry name" value="DUF1681"/>
    <property type="match status" value="1"/>
</dbReference>
<feature type="domain" description="NECAP PHear" evidence="1">
    <location>
        <begin position="18"/>
        <end position="139"/>
    </location>
</feature>
<gene>
    <name evidence="2" type="primary">NECAP2</name>
    <name evidence="2" type="ORF">HK099_006181</name>
</gene>
<dbReference type="Proteomes" id="UP001211065">
    <property type="component" value="Unassembled WGS sequence"/>
</dbReference>
<dbReference type="Gene3D" id="2.30.29.30">
    <property type="entry name" value="Pleckstrin-homology domain (PH domain)/Phosphotyrosine-binding domain (PTB)"/>
    <property type="match status" value="1"/>
</dbReference>
<dbReference type="InterPro" id="IPR011993">
    <property type="entry name" value="PH-like_dom_sf"/>
</dbReference>